<reference evidence="2 3" key="1">
    <citation type="submission" date="2013-12" db="EMBL/GenBank/DDBJ databases">
        <authorList>
            <person name="Stott M."/>
        </authorList>
    </citation>
    <scope>NUCLEOTIDE SEQUENCE [LARGE SCALE GENOMIC DNA]</scope>
    <source>
        <strain evidence="2 3">K22</strain>
    </source>
</reference>
<reference evidence="2 3" key="2">
    <citation type="submission" date="2015-01" db="EMBL/GenBank/DDBJ databases">
        <title>Complete genome sequence of Pyrinomonas methylaliphatogenes type strain K22T.</title>
        <authorList>
            <person name="Lee K.C.Y."/>
            <person name="Power J.F."/>
            <person name="Dunfield P.F."/>
            <person name="Morgan X.C."/>
            <person name="Huttenhower C."/>
            <person name="Stott M.B."/>
        </authorList>
    </citation>
    <scope>NUCLEOTIDE SEQUENCE [LARGE SCALE GENOMIC DNA]</scope>
    <source>
        <strain evidence="2 3">K22</strain>
    </source>
</reference>
<proteinExistence type="predicted"/>
<dbReference type="STRING" id="454194.PYK22_01591"/>
<feature type="region of interest" description="Disordered" evidence="1">
    <location>
        <begin position="1"/>
        <end position="31"/>
    </location>
</feature>
<dbReference type="Proteomes" id="UP000031518">
    <property type="component" value="Unassembled WGS sequence"/>
</dbReference>
<gene>
    <name evidence="2" type="ORF">PYK22_01591</name>
</gene>
<sequence>MGSAVGEKVTRLITPRAGSVPQSSHEDELRL</sequence>
<evidence type="ECO:0000313" key="3">
    <source>
        <dbReference type="Proteomes" id="UP000031518"/>
    </source>
</evidence>
<evidence type="ECO:0000256" key="1">
    <source>
        <dbReference type="SAM" id="MobiDB-lite"/>
    </source>
</evidence>
<accession>A0A0B6WX16</accession>
<dbReference type="EMBL" id="CBXV010000005">
    <property type="protein sequence ID" value="CDM65586.1"/>
    <property type="molecule type" value="Genomic_DNA"/>
</dbReference>
<protein>
    <submittedName>
        <fullName evidence="2">Uncharacterized protein</fullName>
    </submittedName>
</protein>
<evidence type="ECO:0000313" key="2">
    <source>
        <dbReference type="EMBL" id="CDM65586.1"/>
    </source>
</evidence>
<dbReference type="AlphaFoldDB" id="A0A0B6WX16"/>
<keyword evidence="3" id="KW-1185">Reference proteome</keyword>
<organism evidence="2 3">
    <name type="scientific">Pyrinomonas methylaliphatogenes</name>
    <dbReference type="NCBI Taxonomy" id="454194"/>
    <lineage>
        <taxon>Bacteria</taxon>
        <taxon>Pseudomonadati</taxon>
        <taxon>Acidobacteriota</taxon>
        <taxon>Blastocatellia</taxon>
        <taxon>Blastocatellales</taxon>
        <taxon>Pyrinomonadaceae</taxon>
        <taxon>Pyrinomonas</taxon>
    </lineage>
</organism>
<name>A0A0B6WX16_9BACT</name>